<accession>A0AAZ3SJ77</accession>
<dbReference type="GeneTree" id="ENSGT00950000182920"/>
<reference evidence="4" key="2">
    <citation type="submission" date="2025-08" db="UniProtKB">
        <authorList>
            <consortium name="Ensembl"/>
        </authorList>
    </citation>
    <scope>IDENTIFICATION</scope>
</reference>
<dbReference type="SUPFAM" id="SSF109775">
    <property type="entry name" value="Mannose-6-phosphate receptor binding protein 1 (Tip47), C-terminal domain"/>
    <property type="match status" value="1"/>
</dbReference>
<dbReference type="PIRSF" id="PIRSF036881">
    <property type="entry name" value="PAT"/>
    <property type="match status" value="1"/>
</dbReference>
<comment type="similarity">
    <text evidence="2">Belongs to the perilipin family.</text>
</comment>
<dbReference type="Gene3D" id="3.30.720.170">
    <property type="entry name" value="Perilipin, alpha-beta domain"/>
    <property type="match status" value="1"/>
</dbReference>
<dbReference type="GO" id="GO:0005829">
    <property type="term" value="C:cytosol"/>
    <property type="evidence" value="ECO:0007669"/>
    <property type="project" value="TreeGrafter"/>
</dbReference>
<dbReference type="GO" id="GO:0005811">
    <property type="term" value="C:lipid droplet"/>
    <property type="evidence" value="ECO:0007669"/>
    <property type="project" value="UniProtKB-SubCell"/>
</dbReference>
<dbReference type="Ensembl" id="ENSOTST00005170176.1">
    <property type="protein sequence ID" value="ENSOTSP00005153109.1"/>
    <property type="gene ID" value="ENSOTSG00005076740.1"/>
</dbReference>
<comment type="subcellular location">
    <subcellularLocation>
        <location evidence="1">Lipid droplet</location>
    </subcellularLocation>
</comment>
<evidence type="ECO:0000256" key="2">
    <source>
        <dbReference type="ARBA" id="ARBA00006311"/>
    </source>
</evidence>
<dbReference type="Gene3D" id="1.20.120.340">
    <property type="entry name" value="Flagellar protein FliS"/>
    <property type="match status" value="1"/>
</dbReference>
<dbReference type="GO" id="GO:0010890">
    <property type="term" value="P:positive regulation of triglyceride storage"/>
    <property type="evidence" value="ECO:0007669"/>
    <property type="project" value="TreeGrafter"/>
</dbReference>
<dbReference type="AlphaFoldDB" id="A0AAZ3SJ77"/>
<evidence type="ECO:0000256" key="1">
    <source>
        <dbReference type="ARBA" id="ARBA00004502"/>
    </source>
</evidence>
<dbReference type="GO" id="GO:0019915">
    <property type="term" value="P:lipid storage"/>
    <property type="evidence" value="ECO:0007669"/>
    <property type="project" value="TreeGrafter"/>
</dbReference>
<evidence type="ECO:0000256" key="3">
    <source>
        <dbReference type="ARBA" id="ARBA00022677"/>
    </source>
</evidence>
<dbReference type="InterPro" id="IPR004279">
    <property type="entry name" value="Perilipin"/>
</dbReference>
<evidence type="ECO:0008006" key="6">
    <source>
        <dbReference type="Google" id="ProtNLM"/>
    </source>
</evidence>
<keyword evidence="3" id="KW-0551">Lipid droplet</keyword>
<sequence>MKNNIFPPYPILPDSVSHTLTNAVDRTRGAVQDGVEMTRAAVQDGMQMTRAAVSGSVNTVMESRVAQMVSSGMDTALTTSESLVDQYLPCTEDELEMEAKMVEGFDVAKDAPSYYVRLGSLSTKLRKRAYHKALAQVKDAKQRSQESISQLSHTVDLVTNQKVKGKLSSLIEWKSNEEADGNEAENIESRTLAIARSLTQQLQTTCQVLVSGLQGLPQNIQKEALFLSHSASQVYSSFSKAAAFGDLSDGMLASSKAQLGKMKESLDGVMDYLVNNTSLNWLVGPFYPPAVQRS</sequence>
<dbReference type="Proteomes" id="UP000694402">
    <property type="component" value="Unassembled WGS sequence"/>
</dbReference>
<reference evidence="5" key="1">
    <citation type="journal article" date="2018" name="PLoS ONE">
        <title>Chinook salmon (Oncorhynchus tshawytscha) genome and transcriptome.</title>
        <authorList>
            <person name="Christensen K.A."/>
            <person name="Leong J.S."/>
            <person name="Sakhrani D."/>
            <person name="Biagi C.A."/>
            <person name="Minkley D.R."/>
            <person name="Withler R.E."/>
            <person name="Rondeau E.B."/>
            <person name="Koop B.F."/>
            <person name="Devlin R.H."/>
        </authorList>
    </citation>
    <scope>NUCLEOTIDE SEQUENCE [LARGE SCALE GENOMIC DNA]</scope>
</reference>
<evidence type="ECO:0000313" key="4">
    <source>
        <dbReference type="Ensembl" id="ENSOTSP00005153109.1"/>
    </source>
</evidence>
<dbReference type="PANTHER" id="PTHR14024:SF25">
    <property type="entry name" value="PERILIPIN-2"/>
    <property type="match status" value="1"/>
</dbReference>
<keyword evidence="5" id="KW-1185">Reference proteome</keyword>
<dbReference type="Pfam" id="PF03036">
    <property type="entry name" value="Perilipin"/>
    <property type="match status" value="1"/>
</dbReference>
<protein>
    <recommendedName>
        <fullName evidence="6">Perilipin</fullName>
    </recommendedName>
</protein>
<reference evidence="4" key="3">
    <citation type="submission" date="2025-09" db="UniProtKB">
        <authorList>
            <consortium name="Ensembl"/>
        </authorList>
    </citation>
    <scope>IDENTIFICATION</scope>
</reference>
<evidence type="ECO:0000313" key="5">
    <source>
        <dbReference type="Proteomes" id="UP000694402"/>
    </source>
</evidence>
<dbReference type="PANTHER" id="PTHR14024">
    <property type="entry name" value="PERILIPIN"/>
    <property type="match status" value="1"/>
</dbReference>
<organism evidence="4 5">
    <name type="scientific">Oncorhynchus tshawytscha</name>
    <name type="common">Chinook salmon</name>
    <name type="synonym">Salmo tshawytscha</name>
    <dbReference type="NCBI Taxonomy" id="74940"/>
    <lineage>
        <taxon>Eukaryota</taxon>
        <taxon>Metazoa</taxon>
        <taxon>Chordata</taxon>
        <taxon>Craniata</taxon>
        <taxon>Vertebrata</taxon>
        <taxon>Euteleostomi</taxon>
        <taxon>Actinopterygii</taxon>
        <taxon>Neopterygii</taxon>
        <taxon>Teleostei</taxon>
        <taxon>Protacanthopterygii</taxon>
        <taxon>Salmoniformes</taxon>
        <taxon>Salmonidae</taxon>
        <taxon>Salmoninae</taxon>
        <taxon>Oncorhynchus</taxon>
    </lineage>
</organism>
<proteinExistence type="inferred from homology"/>
<name>A0AAZ3SJ77_ONCTS</name>